<feature type="binding site" evidence="11">
    <location>
        <position position="829"/>
    </location>
    <ligand>
        <name>GTP</name>
        <dbReference type="ChEBI" id="CHEBI:37565"/>
    </ligand>
</feature>
<keyword evidence="9" id="KW-0539">Nucleus</keyword>
<keyword evidence="7 11" id="KW-0342">GTP-binding</keyword>
<evidence type="ECO:0000256" key="13">
    <source>
        <dbReference type="SAM" id="MobiDB-lite"/>
    </source>
</evidence>
<keyword evidence="2 12" id="KW-0479">Metal-binding</keyword>
<dbReference type="GO" id="GO:0031683">
    <property type="term" value="F:G-protein beta/gamma-subunit complex binding"/>
    <property type="evidence" value="ECO:0007669"/>
    <property type="project" value="InterPro"/>
</dbReference>
<comment type="similarity">
    <text evidence="10">Belongs to the G-alpha family. XLG subfamily.</text>
</comment>
<feature type="binding site" evidence="11">
    <location>
        <begin position="762"/>
        <end position="765"/>
    </location>
    <ligand>
        <name>GTP</name>
        <dbReference type="ChEBI" id="CHEBI:37565"/>
    </ligand>
</feature>
<keyword evidence="8" id="KW-0807">Transducer</keyword>
<keyword evidence="5" id="KW-0862">Zinc</keyword>
<comment type="subcellular location">
    <subcellularLocation>
        <location evidence="1">Nucleus</location>
    </subcellularLocation>
</comment>
<evidence type="ECO:0000256" key="5">
    <source>
        <dbReference type="ARBA" id="ARBA00022833"/>
    </source>
</evidence>
<dbReference type="FunFam" id="3.40.50.300:FF:000720">
    <property type="entry name" value="Guanine nucleotide-binding protein G(k) subunit alpha"/>
    <property type="match status" value="1"/>
</dbReference>
<evidence type="ECO:0000256" key="8">
    <source>
        <dbReference type="ARBA" id="ARBA00023224"/>
    </source>
</evidence>
<protein>
    <submittedName>
        <fullName evidence="14">Uncharacterized protein</fullName>
    </submittedName>
</protein>
<dbReference type="GO" id="GO:0005737">
    <property type="term" value="C:cytoplasm"/>
    <property type="evidence" value="ECO:0007669"/>
    <property type="project" value="TreeGrafter"/>
</dbReference>
<dbReference type="SUPFAM" id="SSF52540">
    <property type="entry name" value="P-loop containing nucleoside triphosphate hydrolases"/>
    <property type="match status" value="1"/>
</dbReference>
<name>A0A7I8J4H3_SPIIN</name>
<reference evidence="14 15" key="1">
    <citation type="submission" date="2019-12" db="EMBL/GenBank/DDBJ databases">
        <authorList>
            <person name="Scholz U."/>
            <person name="Mascher M."/>
            <person name="Fiebig A."/>
        </authorList>
    </citation>
    <scope>NUCLEOTIDE SEQUENCE</scope>
</reference>
<proteinExistence type="inferred from homology"/>
<feature type="binding site" evidence="12">
    <location>
        <position position="445"/>
    </location>
    <ligand>
        <name>Mg(2+)</name>
        <dbReference type="ChEBI" id="CHEBI:18420"/>
    </ligand>
</feature>
<keyword evidence="4" id="KW-0863">Zinc-finger</keyword>
<evidence type="ECO:0000313" key="14">
    <source>
        <dbReference type="EMBL" id="CAA2624847.1"/>
    </source>
</evidence>
<dbReference type="InterPro" id="IPR011025">
    <property type="entry name" value="GproteinA_insert"/>
</dbReference>
<evidence type="ECO:0000256" key="1">
    <source>
        <dbReference type="ARBA" id="ARBA00004123"/>
    </source>
</evidence>
<dbReference type="CDD" id="cd00066">
    <property type="entry name" value="G-alpha"/>
    <property type="match status" value="1"/>
</dbReference>
<sequence>MAAAAAAAAAAASAVAAEEKEGEERAWKEMLMRMLPPGAPVPDDEQLDYSIAMEYVGPTVPHDVPQIHPVDARFLMGQSASALVSVQEYLAPQRRTSLSRRLSQRFLGAVEQSQRQEMMESEGEDAYSPRASSSVHDQSPPSGSPAEPAAVTFNHVDEQGRDEDEVSEPIGRKRGVCSRCGKGNVLREREACLVCDSRYCSNCVLKAMGSMPEGRKCVSCIGRPIDESKRSSLGKSSRMLCRLCSPLEVRQIMKAEKECPANQLLPEQLVVNGRPLRQEELDEILGCPIPPRRLKPGRYWYDKDSGLWGKEGEKPHLIISSKLNVGGKLRTDASNGNTQVYINGREITKTELRVLKLAKVQCPRETHFWLYDDGSYEEEGQNNIKGNIWGKASTRLICSLFSLPTPPGNSNGISEHSPTFSTRSVPMYQVGQKLLLLGPEGSGSSTIFKQAKFLYGNKFSPEELHEIKLMIQRNMYKYLGTLLEGRERFEEEALEGKNCTIDAAASDARDDGAETRPCIYSINKRLKHFSDWLLEIMAMGDLEAFFPAATREYAPVVDEFWKDPAIRETYKRKNELHSLPDVASYFLDQAIEISSNDYEPSEKDILYAEGSPSATASPSSSSPWTTGIPYRSPTRTSTTARLPIKVNSLSNSNAKSNLMGETAPNEVNTPPPPPPPFFLPLSLCRYQLILASLRGPTEGCKWLEMFEDARAVIFCVALSDYDQVLARGPGQARNKMMASRDLFEGVVRHPSFRGTPFVLLLNKYDAFEEKIGRSPLATCEWFRDFSPVSAQGSSGQSLAGHAFYYIACKFKDLYFSLTRQKLFVGQTRARERATVDEAFRYIREVLKWEDARQGNLYGLADESFFSTDISSSPFIRQE</sequence>
<feature type="region of interest" description="Disordered" evidence="13">
    <location>
        <begin position="610"/>
        <end position="638"/>
    </location>
</feature>
<keyword evidence="6" id="KW-0106">Calcium</keyword>
<evidence type="ECO:0000256" key="2">
    <source>
        <dbReference type="ARBA" id="ARBA00022723"/>
    </source>
</evidence>
<dbReference type="GO" id="GO:0005834">
    <property type="term" value="C:heterotrimeric G-protein complex"/>
    <property type="evidence" value="ECO:0007669"/>
    <property type="project" value="TreeGrafter"/>
</dbReference>
<dbReference type="PANTHER" id="PTHR10218:SF334">
    <property type="entry name" value="EXTRA-LARGE GUANINE NUCLEOTIDE-BINDING PROTEIN 3"/>
    <property type="match status" value="1"/>
</dbReference>
<dbReference type="EMBL" id="CACRZD030000008">
    <property type="protein sequence ID" value="CAA6664271.1"/>
    <property type="molecule type" value="Genomic_DNA"/>
</dbReference>
<dbReference type="GO" id="GO:0003924">
    <property type="term" value="F:GTPase activity"/>
    <property type="evidence" value="ECO:0007669"/>
    <property type="project" value="InterPro"/>
</dbReference>
<dbReference type="PRINTS" id="PR00318">
    <property type="entry name" value="GPROTEINA"/>
</dbReference>
<dbReference type="Proteomes" id="UP001189122">
    <property type="component" value="Unassembled WGS sequence"/>
</dbReference>
<evidence type="ECO:0000256" key="7">
    <source>
        <dbReference type="ARBA" id="ARBA00023134"/>
    </source>
</evidence>
<evidence type="ECO:0000256" key="6">
    <source>
        <dbReference type="ARBA" id="ARBA00022837"/>
    </source>
</evidence>
<keyword evidence="3 11" id="KW-0547">Nucleotide-binding</keyword>
<dbReference type="GO" id="GO:0007188">
    <property type="term" value="P:adenylate cyclase-modulating G protein-coupled receptor signaling pathway"/>
    <property type="evidence" value="ECO:0007669"/>
    <property type="project" value="TreeGrafter"/>
</dbReference>
<dbReference type="AlphaFoldDB" id="A0A7I8J4H3"/>
<evidence type="ECO:0000313" key="15">
    <source>
        <dbReference type="Proteomes" id="UP001189122"/>
    </source>
</evidence>
<dbReference type="GO" id="GO:0008270">
    <property type="term" value="F:zinc ion binding"/>
    <property type="evidence" value="ECO:0007669"/>
    <property type="project" value="UniProtKB-KW"/>
</dbReference>
<dbReference type="GO" id="GO:0005634">
    <property type="term" value="C:nucleus"/>
    <property type="evidence" value="ECO:0007669"/>
    <property type="project" value="UniProtKB-SubCell"/>
</dbReference>
<dbReference type="PROSITE" id="PS51882">
    <property type="entry name" value="G_ALPHA"/>
    <property type="match status" value="1"/>
</dbReference>
<organism evidence="14">
    <name type="scientific">Spirodela intermedia</name>
    <name type="common">Intermediate duckweed</name>
    <dbReference type="NCBI Taxonomy" id="51605"/>
    <lineage>
        <taxon>Eukaryota</taxon>
        <taxon>Viridiplantae</taxon>
        <taxon>Streptophyta</taxon>
        <taxon>Embryophyta</taxon>
        <taxon>Tracheophyta</taxon>
        <taxon>Spermatophyta</taxon>
        <taxon>Magnoliopsida</taxon>
        <taxon>Liliopsida</taxon>
        <taxon>Araceae</taxon>
        <taxon>Lemnoideae</taxon>
        <taxon>Spirodela</taxon>
    </lineage>
</organism>
<evidence type="ECO:0000256" key="9">
    <source>
        <dbReference type="ARBA" id="ARBA00023242"/>
    </source>
</evidence>
<feature type="binding site" evidence="12">
    <location>
        <position position="625"/>
    </location>
    <ligand>
        <name>Mg(2+)</name>
        <dbReference type="ChEBI" id="CHEBI:18420"/>
    </ligand>
</feature>
<evidence type="ECO:0000256" key="12">
    <source>
        <dbReference type="PIRSR" id="PIRSR601019-2"/>
    </source>
</evidence>
<keyword evidence="12" id="KW-0460">Magnesium</keyword>
<dbReference type="SMART" id="SM00275">
    <property type="entry name" value="G_alpha"/>
    <property type="match status" value="1"/>
</dbReference>
<dbReference type="GO" id="GO:0005525">
    <property type="term" value="F:GTP binding"/>
    <property type="evidence" value="ECO:0007669"/>
    <property type="project" value="UniProtKB-KW"/>
</dbReference>
<feature type="binding site" evidence="11">
    <location>
        <begin position="606"/>
        <end position="625"/>
    </location>
    <ligand>
        <name>GTP</name>
        <dbReference type="ChEBI" id="CHEBI:37565"/>
    </ligand>
</feature>
<dbReference type="InterPro" id="IPR027417">
    <property type="entry name" value="P-loop_NTPase"/>
</dbReference>
<evidence type="ECO:0000256" key="4">
    <source>
        <dbReference type="ARBA" id="ARBA00022771"/>
    </source>
</evidence>
<dbReference type="InterPro" id="IPR001019">
    <property type="entry name" value="Gprotein_alpha_su"/>
</dbReference>
<dbReference type="Pfam" id="PF00503">
    <property type="entry name" value="G-alpha"/>
    <property type="match status" value="2"/>
</dbReference>
<dbReference type="Gene3D" id="1.10.400.10">
    <property type="entry name" value="GI Alpha 1, domain 2-like"/>
    <property type="match status" value="1"/>
</dbReference>
<gene>
    <name evidence="14" type="ORF">SI7747_08010660</name>
</gene>
<accession>A0A7I8J4H3</accession>
<dbReference type="EMBL" id="LR743595">
    <property type="protein sequence ID" value="CAA2624847.1"/>
    <property type="molecule type" value="Genomic_DNA"/>
</dbReference>
<dbReference type="FunFam" id="1.10.400.10:FF:000005">
    <property type="entry name" value="Extra-large guanine nucleotide-binding protein 3"/>
    <property type="match status" value="1"/>
</dbReference>
<evidence type="ECO:0000256" key="10">
    <source>
        <dbReference type="ARBA" id="ARBA00060880"/>
    </source>
</evidence>
<feature type="compositionally biased region" description="Low complexity" evidence="13">
    <location>
        <begin position="139"/>
        <end position="149"/>
    </location>
</feature>
<dbReference type="GO" id="GO:0001664">
    <property type="term" value="F:G protein-coupled receptor binding"/>
    <property type="evidence" value="ECO:0007669"/>
    <property type="project" value="TreeGrafter"/>
</dbReference>
<keyword evidence="15" id="KW-1185">Reference proteome</keyword>
<feature type="region of interest" description="Disordered" evidence="13">
    <location>
        <begin position="110"/>
        <end position="149"/>
    </location>
</feature>
<dbReference type="SUPFAM" id="SSF47895">
    <property type="entry name" value="Transducin (alpha subunit), insertion domain"/>
    <property type="match status" value="1"/>
</dbReference>
<feature type="compositionally biased region" description="Low complexity" evidence="13">
    <location>
        <begin position="611"/>
        <end position="626"/>
    </location>
</feature>
<evidence type="ECO:0000256" key="11">
    <source>
        <dbReference type="PIRSR" id="PIRSR601019-1"/>
    </source>
</evidence>
<dbReference type="PANTHER" id="PTHR10218">
    <property type="entry name" value="GTP-BINDING PROTEIN ALPHA SUBUNIT"/>
    <property type="match status" value="1"/>
</dbReference>
<evidence type="ECO:0000256" key="3">
    <source>
        <dbReference type="ARBA" id="ARBA00022741"/>
    </source>
</evidence>
<dbReference type="Gene3D" id="3.40.50.300">
    <property type="entry name" value="P-loop containing nucleotide triphosphate hydrolases"/>
    <property type="match status" value="1"/>
</dbReference>